<organism evidence="1 2">
    <name type="scientific">Mucuna pruriens</name>
    <name type="common">Velvet bean</name>
    <name type="synonym">Dolichos pruriens</name>
    <dbReference type="NCBI Taxonomy" id="157652"/>
    <lineage>
        <taxon>Eukaryota</taxon>
        <taxon>Viridiplantae</taxon>
        <taxon>Streptophyta</taxon>
        <taxon>Embryophyta</taxon>
        <taxon>Tracheophyta</taxon>
        <taxon>Spermatophyta</taxon>
        <taxon>Magnoliopsida</taxon>
        <taxon>eudicotyledons</taxon>
        <taxon>Gunneridae</taxon>
        <taxon>Pentapetalae</taxon>
        <taxon>rosids</taxon>
        <taxon>fabids</taxon>
        <taxon>Fabales</taxon>
        <taxon>Fabaceae</taxon>
        <taxon>Papilionoideae</taxon>
        <taxon>50 kb inversion clade</taxon>
        <taxon>NPAAA clade</taxon>
        <taxon>indigoferoid/millettioid clade</taxon>
        <taxon>Phaseoleae</taxon>
        <taxon>Mucuna</taxon>
    </lineage>
</organism>
<evidence type="ECO:0008006" key="3">
    <source>
        <dbReference type="Google" id="ProtNLM"/>
    </source>
</evidence>
<feature type="non-terminal residue" evidence="1">
    <location>
        <position position="1"/>
    </location>
</feature>
<evidence type="ECO:0000313" key="2">
    <source>
        <dbReference type="Proteomes" id="UP000257109"/>
    </source>
</evidence>
<dbReference type="Proteomes" id="UP000257109">
    <property type="component" value="Unassembled WGS sequence"/>
</dbReference>
<evidence type="ECO:0000313" key="1">
    <source>
        <dbReference type="EMBL" id="RDX98018.1"/>
    </source>
</evidence>
<proteinExistence type="predicted"/>
<comment type="caution">
    <text evidence="1">The sequence shown here is derived from an EMBL/GenBank/DDBJ whole genome shotgun (WGS) entry which is preliminary data.</text>
</comment>
<dbReference type="AlphaFoldDB" id="A0A371H5C9"/>
<name>A0A371H5C9_MUCPR</name>
<accession>A0A371H5C9</accession>
<gene>
    <name evidence="1" type="ORF">CR513_19134</name>
</gene>
<dbReference type="EMBL" id="QJKJ01003528">
    <property type="protein sequence ID" value="RDX98018.1"/>
    <property type="molecule type" value="Genomic_DNA"/>
</dbReference>
<sequence length="197" mass="23019">MLSDIYQRCNVAICEPARCEETQKDPKWKIAMEEEMSMIQKNKTWELVDKLEDRKVIRLNTNCSKKQEIVAQSTIEAKLIPVTAIVNQATIVIANNPVYHGKTKHFNIKLYFLREMQQTAHIKGSVPPKNDPKFEAWDDEDSLITIWLWNSITLEISSNYMFYSSVHEIWENLIETYSMKKNSTACYDIESTTFNSR</sequence>
<keyword evidence="2" id="KW-1185">Reference proteome</keyword>
<protein>
    <recommendedName>
        <fullName evidence="3">Copia protein</fullName>
    </recommendedName>
</protein>
<dbReference type="OrthoDB" id="1418408at2759"/>
<reference evidence="1" key="1">
    <citation type="submission" date="2018-05" db="EMBL/GenBank/DDBJ databases">
        <title>Draft genome of Mucuna pruriens seed.</title>
        <authorList>
            <person name="Nnadi N.E."/>
            <person name="Vos R."/>
            <person name="Hasami M.H."/>
            <person name="Devisetty U.K."/>
            <person name="Aguiy J.C."/>
        </authorList>
    </citation>
    <scope>NUCLEOTIDE SEQUENCE [LARGE SCALE GENOMIC DNA]</scope>
    <source>
        <strain evidence="1">JCA_2017</strain>
    </source>
</reference>